<feature type="region of interest" description="Disordered" evidence="1">
    <location>
        <begin position="627"/>
        <end position="648"/>
    </location>
</feature>
<feature type="region of interest" description="Disordered" evidence="1">
    <location>
        <begin position="728"/>
        <end position="751"/>
    </location>
</feature>
<evidence type="ECO:0000313" key="3">
    <source>
        <dbReference type="EMBL" id="RDX49322.1"/>
    </source>
</evidence>
<feature type="compositionally biased region" description="Polar residues" evidence="1">
    <location>
        <begin position="21"/>
        <end position="31"/>
    </location>
</feature>
<dbReference type="InterPro" id="IPR040976">
    <property type="entry name" value="Pkinase_fungal"/>
</dbReference>
<name>A0A371DA07_9APHY</name>
<gene>
    <name evidence="3" type="ORF">OH76DRAFT_548146</name>
</gene>
<feature type="region of interest" description="Disordered" evidence="1">
    <location>
        <begin position="17"/>
        <end position="40"/>
    </location>
</feature>
<evidence type="ECO:0000256" key="1">
    <source>
        <dbReference type="SAM" id="MobiDB-lite"/>
    </source>
</evidence>
<accession>A0A371DA07</accession>
<dbReference type="Proteomes" id="UP000256964">
    <property type="component" value="Unassembled WGS sequence"/>
</dbReference>
<dbReference type="OrthoDB" id="2791154at2759"/>
<dbReference type="STRING" id="139420.A0A371DA07"/>
<evidence type="ECO:0000313" key="4">
    <source>
        <dbReference type="Proteomes" id="UP000256964"/>
    </source>
</evidence>
<organism evidence="3 4">
    <name type="scientific">Lentinus brumalis</name>
    <dbReference type="NCBI Taxonomy" id="2498619"/>
    <lineage>
        <taxon>Eukaryota</taxon>
        <taxon>Fungi</taxon>
        <taxon>Dikarya</taxon>
        <taxon>Basidiomycota</taxon>
        <taxon>Agaricomycotina</taxon>
        <taxon>Agaricomycetes</taxon>
        <taxon>Polyporales</taxon>
        <taxon>Polyporaceae</taxon>
        <taxon>Lentinus</taxon>
    </lineage>
</organism>
<protein>
    <recommendedName>
        <fullName evidence="2">Fungal-type protein kinase domain-containing protein</fullName>
    </recommendedName>
</protein>
<dbReference type="PANTHER" id="PTHR38248:SF2">
    <property type="entry name" value="FUNK1 11"/>
    <property type="match status" value="1"/>
</dbReference>
<evidence type="ECO:0000259" key="2">
    <source>
        <dbReference type="Pfam" id="PF17667"/>
    </source>
</evidence>
<proteinExistence type="predicted"/>
<dbReference type="Pfam" id="PF17667">
    <property type="entry name" value="Pkinase_fungal"/>
    <property type="match status" value="1"/>
</dbReference>
<dbReference type="PANTHER" id="PTHR38248">
    <property type="entry name" value="FUNK1 6"/>
    <property type="match status" value="1"/>
</dbReference>
<dbReference type="EMBL" id="KZ857406">
    <property type="protein sequence ID" value="RDX49322.1"/>
    <property type="molecule type" value="Genomic_DNA"/>
</dbReference>
<reference evidence="3 4" key="1">
    <citation type="journal article" date="2018" name="Biotechnol. Biofuels">
        <title>Integrative visual omics of the white-rot fungus Polyporus brumalis exposes the biotechnological potential of its oxidative enzymes for delignifying raw plant biomass.</title>
        <authorList>
            <person name="Miyauchi S."/>
            <person name="Rancon A."/>
            <person name="Drula E."/>
            <person name="Hage H."/>
            <person name="Chaduli D."/>
            <person name="Favel A."/>
            <person name="Grisel S."/>
            <person name="Henrissat B."/>
            <person name="Herpoel-Gimbert I."/>
            <person name="Ruiz-Duenas F.J."/>
            <person name="Chevret D."/>
            <person name="Hainaut M."/>
            <person name="Lin J."/>
            <person name="Wang M."/>
            <person name="Pangilinan J."/>
            <person name="Lipzen A."/>
            <person name="Lesage-Meessen L."/>
            <person name="Navarro D."/>
            <person name="Riley R."/>
            <person name="Grigoriev I.V."/>
            <person name="Zhou S."/>
            <person name="Raouche S."/>
            <person name="Rosso M.N."/>
        </authorList>
    </citation>
    <scope>NUCLEOTIDE SEQUENCE [LARGE SCALE GENOMIC DNA]</scope>
    <source>
        <strain evidence="3 4">BRFM 1820</strain>
    </source>
</reference>
<sequence>MERVYRFPAAAFLDTFAPDESTPSADHQAQQPLHKPKHTHAARDFDEVDIGEPEDLWDYSFVEAFNTIKPTICPEHTLVMSKDGEDMFGALYNDDDDVPDDNTDAVWGLIEACVLFFEQDDDPFAPDDSTRRMSKAFARAQDENRAYISTFVSRVLARQQHTHLFLVVVCGASARIVRADREAFFVTHPFAYKTSPTQSILREFFRRFTEMDRAERGIDTTAKLLRCKRGTGYTSERISFMRQMANSKLDGAADHARMCFEESLDDDDWPWYSVTVQGLEFLIAKPAAYSDKPSRASRGYIALCYSMGPHHGTFVWLKDTWRRILDDEYEQEGAVLSDLNRHRVEYVPTLVCHGDVSSHRLDVKGTLARLCKQGPKPARSRVERVHYRVVTQEVGLPIDEFRNSRDLAVVFRDCLEAHRNAYKRAKILHRDLSEGNLLMVPYDAYFEDGIGIAYKGMLIDWEYGERVSRRSAPGFVYRVDRRGTWDFLSVKALNHPEDPIMPADEFESFLHILTSLGLSYLRHNCTNPVQFDKEYFATQTIDNVTRASALKERCMRHGRLFVSVEGNARLEFLKETRKKLPRSRTVVTRLVPHPIDRVFTSWLALIKERYVREEELDAQCPQIVPRPVAPSAKENVSPRKAPPAHRAHASPLSYLELNVDVPFSDSFDSDDDEDSEVALHDAMLEILSNAIEHSFWPPLDKTLDQLEVQAEVLEDDQLEERLEVRQCLSDDEDDGSPSSHCDRPSKRRRIC</sequence>
<keyword evidence="4" id="KW-1185">Reference proteome</keyword>
<feature type="domain" description="Fungal-type protein kinase" evidence="2">
    <location>
        <begin position="143"/>
        <end position="514"/>
    </location>
</feature>
<dbReference type="AlphaFoldDB" id="A0A371DA07"/>